<feature type="transmembrane region" description="Helical" evidence="2">
    <location>
        <begin position="64"/>
        <end position="85"/>
    </location>
</feature>
<accession>A0A518FS52</accession>
<feature type="compositionally biased region" description="Low complexity" evidence="1">
    <location>
        <begin position="314"/>
        <end position="326"/>
    </location>
</feature>
<evidence type="ECO:0000313" key="4">
    <source>
        <dbReference type="Proteomes" id="UP000320839"/>
    </source>
</evidence>
<keyword evidence="2" id="KW-0472">Membrane</keyword>
<feature type="compositionally biased region" description="Low complexity" evidence="1">
    <location>
        <begin position="266"/>
        <end position="279"/>
    </location>
</feature>
<dbReference type="Proteomes" id="UP000320839">
    <property type="component" value="Chromosome"/>
</dbReference>
<dbReference type="AlphaFoldDB" id="A0A518FS52"/>
<dbReference type="RefSeq" id="WP_145457205.1">
    <property type="nucleotide sequence ID" value="NZ_CP036317.1"/>
</dbReference>
<keyword evidence="2" id="KW-1133">Transmembrane helix</keyword>
<evidence type="ECO:0008006" key="5">
    <source>
        <dbReference type="Google" id="ProtNLM"/>
    </source>
</evidence>
<reference evidence="3 4" key="1">
    <citation type="submission" date="2019-02" db="EMBL/GenBank/DDBJ databases">
        <title>Deep-cultivation of Planctomycetes and their phenomic and genomic characterization uncovers novel biology.</title>
        <authorList>
            <person name="Wiegand S."/>
            <person name="Jogler M."/>
            <person name="Boedeker C."/>
            <person name="Pinto D."/>
            <person name="Vollmers J."/>
            <person name="Rivas-Marin E."/>
            <person name="Kohn T."/>
            <person name="Peeters S.H."/>
            <person name="Heuer A."/>
            <person name="Rast P."/>
            <person name="Oberbeckmann S."/>
            <person name="Bunk B."/>
            <person name="Jeske O."/>
            <person name="Meyerdierks A."/>
            <person name="Storesund J.E."/>
            <person name="Kallscheuer N."/>
            <person name="Luecker S."/>
            <person name="Lage O.M."/>
            <person name="Pohl T."/>
            <person name="Merkel B.J."/>
            <person name="Hornburger P."/>
            <person name="Mueller R.-W."/>
            <person name="Bruemmer F."/>
            <person name="Labrenz M."/>
            <person name="Spormann A.M."/>
            <person name="Op den Camp H."/>
            <person name="Overmann J."/>
            <person name="Amann R."/>
            <person name="Jetten M.S.M."/>
            <person name="Mascher T."/>
            <person name="Medema M.H."/>
            <person name="Devos D.P."/>
            <person name="Kaster A.-K."/>
            <person name="Ovreas L."/>
            <person name="Rohde M."/>
            <person name="Galperin M.Y."/>
            <person name="Jogler C."/>
        </authorList>
    </citation>
    <scope>NUCLEOTIDE SEQUENCE [LARGE SCALE GENOMIC DNA]</scope>
    <source>
        <strain evidence="3 4">Pan153</strain>
    </source>
</reference>
<feature type="region of interest" description="Disordered" evidence="1">
    <location>
        <begin position="228"/>
        <end position="340"/>
    </location>
</feature>
<feature type="transmembrane region" description="Helical" evidence="2">
    <location>
        <begin position="34"/>
        <end position="58"/>
    </location>
</feature>
<gene>
    <name evidence="3" type="ORF">Pan153_37980</name>
</gene>
<dbReference type="OrthoDB" id="238388at2"/>
<proteinExistence type="predicted"/>
<name>A0A518FS52_9PLAN</name>
<keyword evidence="2" id="KW-0812">Transmembrane</keyword>
<evidence type="ECO:0000256" key="2">
    <source>
        <dbReference type="SAM" id="Phobius"/>
    </source>
</evidence>
<feature type="transmembrane region" description="Helical" evidence="2">
    <location>
        <begin position="197"/>
        <end position="217"/>
    </location>
</feature>
<evidence type="ECO:0000256" key="1">
    <source>
        <dbReference type="SAM" id="MobiDB-lite"/>
    </source>
</evidence>
<dbReference type="EMBL" id="CP036317">
    <property type="protein sequence ID" value="QDV19135.1"/>
    <property type="molecule type" value="Genomic_DNA"/>
</dbReference>
<organism evidence="3 4">
    <name type="scientific">Gimesia panareensis</name>
    <dbReference type="NCBI Taxonomy" id="2527978"/>
    <lineage>
        <taxon>Bacteria</taxon>
        <taxon>Pseudomonadati</taxon>
        <taxon>Planctomycetota</taxon>
        <taxon>Planctomycetia</taxon>
        <taxon>Planctomycetales</taxon>
        <taxon>Planctomycetaceae</taxon>
        <taxon>Gimesia</taxon>
    </lineage>
</organism>
<protein>
    <recommendedName>
        <fullName evidence="5">Jacalin-type lectin domain-containing protein</fullName>
    </recommendedName>
</protein>
<sequence length="475" mass="51302">MGIWDFLTKPIKLTSAVFYWQEPLGYRLSLRNDFWIRCVVALGACGAATGIFGVLFALNVNPPGLTATISTGAVIGLIIAGYTLLARREQVSGTLWIYEDHIIRQRRYASLSLIGSWNEMQEWPNESISRCVIIPNRSLGKSFSVMLLKLGSTVEIVGIPNKISLKELARHFTEAGIPVEKRDSLPDPYTRAFDLKIASAIVVFGMVVLSGGLGFYLERVPRGGNKIADRKEIPNLKPEIPPLPQPGRDIPNPIVPNPMAGNNELPQQQPAPNAPAGTPNSPPPNMMPKQPNLSPNRFPNRFPNRPGGPPERPGTPTATPNTTPNGKAAGKTHDSKLIGNPQGGGVFRAVNLKGKTLLGFRYTMGSWAGEPAVQFLHPIYDRPPAPGAGTAIMAKEGYAVVGLKIDAPKYVSAIQIIFQRVKPDGQLDPSDTYTSEWIGKPSGKETPTVDGAGKKAIGIYGRRGAIIDALGLVFE</sequence>
<feature type="compositionally biased region" description="Low complexity" evidence="1">
    <location>
        <begin position="295"/>
        <end position="305"/>
    </location>
</feature>
<evidence type="ECO:0000313" key="3">
    <source>
        <dbReference type="EMBL" id="QDV19135.1"/>
    </source>
</evidence>